<organism evidence="4">
    <name type="scientific">Roseihalotalea indica</name>
    <dbReference type="NCBI Taxonomy" id="2867963"/>
    <lineage>
        <taxon>Bacteria</taxon>
        <taxon>Pseudomonadati</taxon>
        <taxon>Bacteroidota</taxon>
        <taxon>Cytophagia</taxon>
        <taxon>Cytophagales</taxon>
        <taxon>Catalimonadaceae</taxon>
        <taxon>Roseihalotalea</taxon>
    </lineage>
</organism>
<name>A0AA49GTN5_9BACT</name>
<sequence>MNFLAHFYLSGHTPSMIIGSFLGDFVKGSQYQQFDTSVAEAILLHREIDQYTDHHPAFLESKHRLQEKHNHYSGVIVDIFYDHFLANAWSDYSDEPLETFAQTVYQTLHKQHAILPPDARQVLHYMSQHNWLVNYEQLEGIRRTLMGMEKRSQYPNQMGAAITDLTNHFEEFEQEFSLFFPDLQQHVENWLVTSDK</sequence>
<keyword evidence="1" id="KW-0444">Lipid biosynthesis</keyword>
<dbReference type="InterPro" id="IPR007431">
    <property type="entry name" value="ACP_PD"/>
</dbReference>
<dbReference type="Pfam" id="PF04336">
    <property type="entry name" value="ACP_PD"/>
    <property type="match status" value="1"/>
</dbReference>
<dbReference type="PANTHER" id="PTHR38764">
    <property type="entry name" value="ACYL CARRIER PROTEIN PHOSPHODIESTERASE"/>
    <property type="match status" value="1"/>
</dbReference>
<gene>
    <name evidence="4" type="ORF">K4G66_02020</name>
</gene>
<dbReference type="EMBL" id="CP120682">
    <property type="protein sequence ID" value="WKN37484.1"/>
    <property type="molecule type" value="Genomic_DNA"/>
</dbReference>
<dbReference type="GO" id="GO:0008770">
    <property type="term" value="F:[acyl-carrier-protein] phosphodiesterase activity"/>
    <property type="evidence" value="ECO:0007669"/>
    <property type="project" value="InterPro"/>
</dbReference>
<dbReference type="PANTHER" id="PTHR38764:SF1">
    <property type="entry name" value="ACYL CARRIER PROTEIN PHOSPHODIESTERASE"/>
    <property type="match status" value="1"/>
</dbReference>
<evidence type="ECO:0000256" key="2">
    <source>
        <dbReference type="ARBA" id="ARBA00022801"/>
    </source>
</evidence>
<evidence type="ECO:0000256" key="3">
    <source>
        <dbReference type="ARBA" id="ARBA00023098"/>
    </source>
</evidence>
<dbReference type="AlphaFoldDB" id="A0AA49GTN5"/>
<evidence type="ECO:0000256" key="1">
    <source>
        <dbReference type="ARBA" id="ARBA00022516"/>
    </source>
</evidence>
<protein>
    <submittedName>
        <fullName evidence="4">ACP phosphodiesterase</fullName>
    </submittedName>
</protein>
<proteinExistence type="predicted"/>
<reference evidence="4" key="2">
    <citation type="journal article" date="2024" name="Antonie Van Leeuwenhoek">
        <title>Roseihalotalea indica gen. nov., sp. nov., a halophilic Bacteroidetes from mesopelagic Southwest Indian Ocean with higher carbohydrate metabolic potential.</title>
        <authorList>
            <person name="Chen B."/>
            <person name="Zhang M."/>
            <person name="Lin D."/>
            <person name="Ye J."/>
            <person name="Tang K."/>
        </authorList>
    </citation>
    <scope>NUCLEOTIDE SEQUENCE</scope>
    <source>
        <strain evidence="4">TK19036</strain>
    </source>
</reference>
<keyword evidence="3" id="KW-0443">Lipid metabolism</keyword>
<dbReference type="GO" id="GO:0006633">
    <property type="term" value="P:fatty acid biosynthetic process"/>
    <property type="evidence" value="ECO:0007669"/>
    <property type="project" value="InterPro"/>
</dbReference>
<reference evidence="4" key="1">
    <citation type="journal article" date="2023" name="Comput. Struct. Biotechnol. J.">
        <title>Discovery of a novel marine Bacteroidetes with a rich repertoire of carbohydrate-active enzymes.</title>
        <authorList>
            <person name="Chen B."/>
            <person name="Liu G."/>
            <person name="Chen Q."/>
            <person name="Wang H."/>
            <person name="Liu L."/>
            <person name="Tang K."/>
        </authorList>
    </citation>
    <scope>NUCLEOTIDE SEQUENCE</scope>
    <source>
        <strain evidence="4">TK19036</strain>
    </source>
</reference>
<accession>A0AA49GTN5</accession>
<evidence type="ECO:0000313" key="4">
    <source>
        <dbReference type="EMBL" id="WKN37484.1"/>
    </source>
</evidence>
<dbReference type="PIRSF" id="PIRSF011489">
    <property type="entry name" value="DUF479"/>
    <property type="match status" value="1"/>
</dbReference>
<keyword evidence="2" id="KW-0378">Hydrolase</keyword>